<dbReference type="Proteomes" id="UP000631034">
    <property type="component" value="Unassembled WGS sequence"/>
</dbReference>
<organism evidence="3 4">
    <name type="scientific">Phaeovibrio sulfidiphilus</name>
    <dbReference type="NCBI Taxonomy" id="1220600"/>
    <lineage>
        <taxon>Bacteria</taxon>
        <taxon>Pseudomonadati</taxon>
        <taxon>Pseudomonadota</taxon>
        <taxon>Alphaproteobacteria</taxon>
        <taxon>Rhodospirillales</taxon>
        <taxon>Rhodospirillaceae</taxon>
        <taxon>Phaeovibrio</taxon>
    </lineage>
</organism>
<feature type="region of interest" description="Disordered" evidence="1">
    <location>
        <begin position="1"/>
        <end position="20"/>
    </location>
</feature>
<dbReference type="CDD" id="cd00732">
    <property type="entry name" value="CheW"/>
    <property type="match status" value="1"/>
</dbReference>
<dbReference type="GO" id="GO:0006935">
    <property type="term" value="P:chemotaxis"/>
    <property type="evidence" value="ECO:0007669"/>
    <property type="project" value="InterPro"/>
</dbReference>
<dbReference type="GO" id="GO:0007165">
    <property type="term" value="P:signal transduction"/>
    <property type="evidence" value="ECO:0007669"/>
    <property type="project" value="InterPro"/>
</dbReference>
<feature type="domain" description="CheW-like" evidence="2">
    <location>
        <begin position="28"/>
        <end position="167"/>
    </location>
</feature>
<evidence type="ECO:0000259" key="2">
    <source>
        <dbReference type="PROSITE" id="PS50851"/>
    </source>
</evidence>
<dbReference type="PANTHER" id="PTHR22617:SF23">
    <property type="entry name" value="CHEMOTAXIS PROTEIN CHEW"/>
    <property type="match status" value="1"/>
</dbReference>
<proteinExistence type="predicted"/>
<dbReference type="Gene3D" id="2.30.30.40">
    <property type="entry name" value="SH3 Domains"/>
    <property type="match status" value="1"/>
</dbReference>
<dbReference type="SMART" id="SM00260">
    <property type="entry name" value="CheW"/>
    <property type="match status" value="1"/>
</dbReference>
<evidence type="ECO:0000313" key="3">
    <source>
        <dbReference type="EMBL" id="MBE1237033.1"/>
    </source>
</evidence>
<accession>A0A8J6YLX8</accession>
<dbReference type="GO" id="GO:0005829">
    <property type="term" value="C:cytosol"/>
    <property type="evidence" value="ECO:0007669"/>
    <property type="project" value="TreeGrafter"/>
</dbReference>
<dbReference type="SUPFAM" id="SSF50341">
    <property type="entry name" value="CheW-like"/>
    <property type="match status" value="1"/>
</dbReference>
<gene>
    <name evidence="3" type="ORF">IHV25_05165</name>
</gene>
<sequence>MNELTSVKDQSRALAPSSQNTALMKPDDQVFVTFYVRNQLFGIPVERVQDILSPEKIANIPLSPPEVAGTINLRGRIVTVIDVAARLGLPPKEDRENAMCVTIEKGNELYSMMADTVGNVLTLPQSDIEPNPTTMLANWRSVSVGVVRLQGELMLILDVDALLSFGC</sequence>
<comment type="caution">
    <text evidence="3">The sequence shown here is derived from an EMBL/GenBank/DDBJ whole genome shotgun (WGS) entry which is preliminary data.</text>
</comment>
<protein>
    <submittedName>
        <fullName evidence="3">Chemotaxis protein CheW</fullName>
    </submittedName>
</protein>
<dbReference type="Pfam" id="PF01584">
    <property type="entry name" value="CheW"/>
    <property type="match status" value="1"/>
</dbReference>
<dbReference type="Gene3D" id="2.40.50.180">
    <property type="entry name" value="CheA-289, Domain 4"/>
    <property type="match status" value="1"/>
</dbReference>
<dbReference type="InterPro" id="IPR039315">
    <property type="entry name" value="CheW"/>
</dbReference>
<keyword evidence="4" id="KW-1185">Reference proteome</keyword>
<dbReference type="EMBL" id="JACZHT010000003">
    <property type="protein sequence ID" value="MBE1237033.1"/>
    <property type="molecule type" value="Genomic_DNA"/>
</dbReference>
<dbReference type="PANTHER" id="PTHR22617">
    <property type="entry name" value="CHEMOTAXIS SENSOR HISTIDINE KINASE-RELATED"/>
    <property type="match status" value="1"/>
</dbReference>
<reference evidence="3" key="1">
    <citation type="submission" date="2020-10" db="EMBL/GenBank/DDBJ databases">
        <title>Genome sequence of the unusual species of purple photosynthetic bacteria, Phaeovibrio sulfidiphilus DSM 23193, type strain.</title>
        <authorList>
            <person name="Kyndt J.A."/>
            <person name="Meyer T.E."/>
        </authorList>
    </citation>
    <scope>NUCLEOTIDE SEQUENCE</scope>
    <source>
        <strain evidence="3">DSM 23193</strain>
    </source>
</reference>
<name>A0A8J6YLX8_9PROT</name>
<dbReference type="RefSeq" id="WP_192534044.1">
    <property type="nucleotide sequence ID" value="NZ_JACZHT010000003.1"/>
</dbReference>
<evidence type="ECO:0000313" key="4">
    <source>
        <dbReference type="Proteomes" id="UP000631034"/>
    </source>
</evidence>
<dbReference type="PROSITE" id="PS50851">
    <property type="entry name" value="CHEW"/>
    <property type="match status" value="1"/>
</dbReference>
<dbReference type="AlphaFoldDB" id="A0A8J6YLX8"/>
<evidence type="ECO:0000256" key="1">
    <source>
        <dbReference type="SAM" id="MobiDB-lite"/>
    </source>
</evidence>
<dbReference type="InterPro" id="IPR036061">
    <property type="entry name" value="CheW-like_dom_sf"/>
</dbReference>
<dbReference type="InterPro" id="IPR002545">
    <property type="entry name" value="CheW-lke_dom"/>
</dbReference>